<protein>
    <submittedName>
        <fullName evidence="1">CSON004154 protein</fullName>
    </submittedName>
</protein>
<proteinExistence type="predicted"/>
<reference evidence="1" key="1">
    <citation type="submission" date="2018-07" db="EMBL/GenBank/DDBJ databases">
        <authorList>
            <person name="Quirk P.G."/>
            <person name="Krulwich T.A."/>
        </authorList>
    </citation>
    <scope>NUCLEOTIDE SEQUENCE</scope>
</reference>
<name>A0A336MN41_CULSO</name>
<evidence type="ECO:0000313" key="1">
    <source>
        <dbReference type="EMBL" id="SSX31822.1"/>
    </source>
</evidence>
<sequence>MFPKGVRTPLALLTALRLREPVPGKPWANEFTTFATPIAINSCDASTAAGSPAILEYASACGITVKPTVMPATRSPRKSSEFFRPFNVCL</sequence>
<gene>
    <name evidence="1" type="primary">CSON004154</name>
</gene>
<organism evidence="1">
    <name type="scientific">Culicoides sonorensis</name>
    <name type="common">Biting midge</name>
    <dbReference type="NCBI Taxonomy" id="179676"/>
    <lineage>
        <taxon>Eukaryota</taxon>
        <taxon>Metazoa</taxon>
        <taxon>Ecdysozoa</taxon>
        <taxon>Arthropoda</taxon>
        <taxon>Hexapoda</taxon>
        <taxon>Insecta</taxon>
        <taxon>Pterygota</taxon>
        <taxon>Neoptera</taxon>
        <taxon>Endopterygota</taxon>
        <taxon>Diptera</taxon>
        <taxon>Nematocera</taxon>
        <taxon>Chironomoidea</taxon>
        <taxon>Ceratopogonidae</taxon>
        <taxon>Ceratopogoninae</taxon>
        <taxon>Culicoides</taxon>
        <taxon>Monoculicoides</taxon>
    </lineage>
</organism>
<dbReference type="EMBL" id="UFQT01001800">
    <property type="protein sequence ID" value="SSX31822.1"/>
    <property type="molecule type" value="Genomic_DNA"/>
</dbReference>
<dbReference type="VEuPathDB" id="VectorBase:CSON004154"/>
<accession>A0A336MN41</accession>
<dbReference type="AlphaFoldDB" id="A0A336MN41"/>